<comment type="caution">
    <text evidence="1">The sequence shown here is derived from an EMBL/GenBank/DDBJ whole genome shotgun (WGS) entry which is preliminary data.</text>
</comment>
<dbReference type="Proteomes" id="UP000438914">
    <property type="component" value="Unassembled WGS sequence"/>
</dbReference>
<evidence type="ECO:0000313" key="1">
    <source>
        <dbReference type="EMBL" id="MST85985.1"/>
    </source>
</evidence>
<dbReference type="EMBL" id="VUNG01000069">
    <property type="protein sequence ID" value="MST85985.1"/>
    <property type="molecule type" value="Genomic_DNA"/>
</dbReference>
<reference evidence="1 2" key="1">
    <citation type="submission" date="2019-08" db="EMBL/GenBank/DDBJ databases">
        <title>In-depth cultivation of the pig gut microbiome towards novel bacterial diversity and tailored functional studies.</title>
        <authorList>
            <person name="Wylensek D."/>
            <person name="Hitch T.C.A."/>
            <person name="Clavel T."/>
        </authorList>
    </citation>
    <scope>NUCLEOTIDE SEQUENCE [LARGE SCALE GENOMIC DNA]</scope>
    <source>
        <strain evidence="1 2">LKV-178-WT-2A</strain>
    </source>
</reference>
<name>A0A7K0KKL5_9BACT</name>
<sequence length="209" mass="23594">MEKLSSAMLFITLLAFVLSSCTKSTEEKAKELSEAKIKESLIIPDSYDLASIEVDSAFTPYDDPQFYELTIELAKDGTAIEQAKSDKEEAQSRIALWGGPYQTSYGRNEQNQAKEKYRQAKKAESDATEHARTIAEKMRVMFSKDPEFIGMKAKVSYRAKSNNGNVQMGTAKVLFDKDMTKVINIYDMDGEEYQAFIAVCNEIEKNTQK</sequence>
<dbReference type="PROSITE" id="PS51257">
    <property type="entry name" value="PROKAR_LIPOPROTEIN"/>
    <property type="match status" value="1"/>
</dbReference>
<protein>
    <recommendedName>
        <fullName evidence="3">Lipoprotein</fullName>
    </recommendedName>
</protein>
<evidence type="ECO:0008006" key="3">
    <source>
        <dbReference type="Google" id="ProtNLM"/>
    </source>
</evidence>
<keyword evidence="2" id="KW-1185">Reference proteome</keyword>
<accession>A0A7K0KKL5</accession>
<evidence type="ECO:0000313" key="2">
    <source>
        <dbReference type="Proteomes" id="UP000438914"/>
    </source>
</evidence>
<dbReference type="AlphaFoldDB" id="A0A7K0KKL5"/>
<organism evidence="1 2">
    <name type="scientific">Hallella mizrahii</name>
    <dbReference type="NCBI Taxonomy" id="2606637"/>
    <lineage>
        <taxon>Bacteria</taxon>
        <taxon>Pseudomonadati</taxon>
        <taxon>Bacteroidota</taxon>
        <taxon>Bacteroidia</taxon>
        <taxon>Bacteroidales</taxon>
        <taxon>Prevotellaceae</taxon>
        <taxon>Hallella</taxon>
    </lineage>
</organism>
<dbReference type="RefSeq" id="WP_154535578.1">
    <property type="nucleotide sequence ID" value="NZ_VUNG01000069.1"/>
</dbReference>
<proteinExistence type="predicted"/>
<gene>
    <name evidence="1" type="ORF">FYJ73_15160</name>
</gene>